<accession>A0ABX8DFX1</accession>
<reference evidence="1 2" key="1">
    <citation type="journal article" date="2012" name="Int. J. Syst. Evol. Microbiol.">
        <title>Shewanella dokdonensis sp. nov., isolated from seawater.</title>
        <authorList>
            <person name="Sung H.R."/>
            <person name="Yoon J.H."/>
            <person name="Ghim S.Y."/>
        </authorList>
    </citation>
    <scope>NUCLEOTIDE SEQUENCE [LARGE SCALE GENOMIC DNA]</scope>
    <source>
        <strain evidence="1 2">DSM 23626</strain>
    </source>
</reference>
<dbReference type="EMBL" id="CP074572">
    <property type="protein sequence ID" value="QVK23285.1"/>
    <property type="molecule type" value="Genomic_DNA"/>
</dbReference>
<dbReference type="Proteomes" id="UP000676428">
    <property type="component" value="Chromosome"/>
</dbReference>
<proteinExistence type="predicted"/>
<evidence type="ECO:0000313" key="1">
    <source>
        <dbReference type="EMBL" id="QVK23285.1"/>
    </source>
</evidence>
<protein>
    <submittedName>
        <fullName evidence="1">Uncharacterized protein</fullName>
    </submittedName>
</protein>
<organism evidence="1 2">
    <name type="scientific">Shewanella dokdonensis</name>
    <dbReference type="NCBI Taxonomy" id="712036"/>
    <lineage>
        <taxon>Bacteria</taxon>
        <taxon>Pseudomonadati</taxon>
        <taxon>Pseudomonadota</taxon>
        <taxon>Gammaproteobacteria</taxon>
        <taxon>Alteromonadales</taxon>
        <taxon>Shewanellaceae</taxon>
        <taxon>Shewanella</taxon>
    </lineage>
</organism>
<gene>
    <name evidence="1" type="ORF">KHX94_00100</name>
</gene>
<keyword evidence="2" id="KW-1185">Reference proteome</keyword>
<name>A0ABX8DFX1_9GAMM</name>
<sequence>MKTRNIQTVIDSDLVANVVPEAQGFGELQVRCLSKGDKFIRYIVVDSAEVEQKPFAVRILAEAQFNNQREKFSFSAPELSIAMASRVKDTILTHLPVLNQQHCHRLMA</sequence>
<evidence type="ECO:0000313" key="2">
    <source>
        <dbReference type="Proteomes" id="UP000676428"/>
    </source>
</evidence>
<dbReference type="RefSeq" id="WP_213681917.1">
    <property type="nucleotide sequence ID" value="NZ_CP074572.1"/>
</dbReference>